<dbReference type="AlphaFoldDB" id="A0A1S2MAW5"/>
<feature type="transmembrane region" description="Helical" evidence="8">
    <location>
        <begin position="105"/>
        <end position="125"/>
    </location>
</feature>
<dbReference type="PANTHER" id="PTHR24421">
    <property type="entry name" value="NITRATE/NITRITE SENSOR PROTEIN NARX-RELATED"/>
    <property type="match status" value="1"/>
</dbReference>
<keyword evidence="8" id="KW-0472">Membrane</keyword>
<protein>
    <recommendedName>
        <fullName evidence="2">histidine kinase</fullName>
        <ecNumber evidence="2">2.7.13.3</ecNumber>
    </recommendedName>
</protein>
<keyword evidence="8" id="KW-0812">Transmembrane</keyword>
<keyword evidence="4" id="KW-0547">Nucleotide-binding</keyword>
<keyword evidence="5" id="KW-0418">Kinase</keyword>
<feature type="transmembrane region" description="Helical" evidence="8">
    <location>
        <begin position="71"/>
        <end position="93"/>
    </location>
</feature>
<keyword evidence="7" id="KW-0902">Two-component regulatory system</keyword>
<dbReference type="RefSeq" id="WP_071388285.1">
    <property type="nucleotide sequence ID" value="NZ_MLQS01000001.1"/>
</dbReference>
<gene>
    <name evidence="10" type="ORF">BKP45_02960</name>
</gene>
<keyword evidence="11" id="KW-1185">Reference proteome</keyword>
<dbReference type="CDD" id="cd16917">
    <property type="entry name" value="HATPase_UhpB-NarQ-NarX-like"/>
    <property type="match status" value="1"/>
</dbReference>
<dbReference type="GO" id="GO:0005524">
    <property type="term" value="F:ATP binding"/>
    <property type="evidence" value="ECO:0007669"/>
    <property type="project" value="UniProtKB-KW"/>
</dbReference>
<dbReference type="Pfam" id="PF02518">
    <property type="entry name" value="HATPase_c"/>
    <property type="match status" value="1"/>
</dbReference>
<reference evidence="10 11" key="1">
    <citation type="submission" date="2016-10" db="EMBL/GenBank/DDBJ databases">
        <title>Draft genome sequences of four alkaliphilic bacteria belonging to the Anaerobacillus genus.</title>
        <authorList>
            <person name="Bassil N.M."/>
            <person name="Lloyd J.R."/>
        </authorList>
    </citation>
    <scope>NUCLEOTIDE SEQUENCE [LARGE SCALE GENOMIC DNA]</scope>
    <source>
        <strain evidence="10 11">DSM 22531</strain>
    </source>
</reference>
<proteinExistence type="predicted"/>
<evidence type="ECO:0000256" key="1">
    <source>
        <dbReference type="ARBA" id="ARBA00000085"/>
    </source>
</evidence>
<dbReference type="OrthoDB" id="9121833at2"/>
<dbReference type="Proteomes" id="UP000180057">
    <property type="component" value="Unassembled WGS sequence"/>
</dbReference>
<dbReference type="STRING" id="472963.BKP45_02960"/>
<evidence type="ECO:0000313" key="11">
    <source>
        <dbReference type="Proteomes" id="UP000180057"/>
    </source>
</evidence>
<dbReference type="Pfam" id="PF07730">
    <property type="entry name" value="HisKA_3"/>
    <property type="match status" value="1"/>
</dbReference>
<feature type="transmembrane region" description="Helical" evidence="8">
    <location>
        <begin position="194"/>
        <end position="215"/>
    </location>
</feature>
<dbReference type="Gene3D" id="3.30.565.10">
    <property type="entry name" value="Histidine kinase-like ATPase, C-terminal domain"/>
    <property type="match status" value="1"/>
</dbReference>
<evidence type="ECO:0000256" key="2">
    <source>
        <dbReference type="ARBA" id="ARBA00012438"/>
    </source>
</evidence>
<dbReference type="InterPro" id="IPR036890">
    <property type="entry name" value="HATPase_C_sf"/>
</dbReference>
<keyword evidence="8" id="KW-1133">Transmembrane helix</keyword>
<evidence type="ECO:0000256" key="3">
    <source>
        <dbReference type="ARBA" id="ARBA00022679"/>
    </source>
</evidence>
<dbReference type="InterPro" id="IPR050482">
    <property type="entry name" value="Sensor_HK_TwoCompSys"/>
</dbReference>
<organism evidence="10 11">
    <name type="scientific">Anaerobacillus alkalidiazotrophicus</name>
    <dbReference type="NCBI Taxonomy" id="472963"/>
    <lineage>
        <taxon>Bacteria</taxon>
        <taxon>Bacillati</taxon>
        <taxon>Bacillota</taxon>
        <taxon>Bacilli</taxon>
        <taxon>Bacillales</taxon>
        <taxon>Bacillaceae</taxon>
        <taxon>Anaerobacillus</taxon>
    </lineage>
</organism>
<keyword evidence="6" id="KW-0067">ATP-binding</keyword>
<evidence type="ECO:0000256" key="8">
    <source>
        <dbReference type="SAM" id="Phobius"/>
    </source>
</evidence>
<sequence length="489" mass="56499">MLFLFFLLWGVGLLLIVFDSKRDSNRWASVTAFAGGAGGLSVVIEENVKVRMVENIGWNYLDGTLSFIEHLLSFVSHYVTPYGFLVFSIVYSDQLNKSWKKFSKIILLLPIFVMGMFFPIYPTLIIPYFVASWWVTPYIICGIVLLLYAYIKEQHPSKKRQRLFVNLAFIPTITFALITNYILRSMNIDDFWRYNYWIVTFGAIVFFIGLIRYSFMGLKLQVHRQQYGYTMPEIKSGTALLNHVLKNDIRNMIEVEDLIKELKSLKSKKLTSTNCKFFSQLIFHWAERERKKLASDIHDSFLQDIIILKRKVEEIKLVPAKEQPELENRVAEIEEEILDIMFNMRETCQELAPPLLSEMGLEQALQDLVEKFKLRSNSKLNIKVVESPNPLLNNDYKLVIYRIVQELLNNANKHAKATEVTILIQINDRNLKLSYQDNGVGTDLNLISTDRKKIGLVGMAGRVHSVGGRMKFNSEPNKGMTVQAEIPLK</sequence>
<accession>A0A1S2MAW5</accession>
<dbReference type="InterPro" id="IPR011712">
    <property type="entry name" value="Sig_transdc_His_kin_sub3_dim/P"/>
</dbReference>
<dbReference type="InterPro" id="IPR003594">
    <property type="entry name" value="HATPase_dom"/>
</dbReference>
<evidence type="ECO:0000256" key="4">
    <source>
        <dbReference type="ARBA" id="ARBA00022741"/>
    </source>
</evidence>
<comment type="caution">
    <text evidence="10">The sequence shown here is derived from an EMBL/GenBank/DDBJ whole genome shotgun (WGS) entry which is preliminary data.</text>
</comment>
<dbReference type="GO" id="GO:0000155">
    <property type="term" value="F:phosphorelay sensor kinase activity"/>
    <property type="evidence" value="ECO:0007669"/>
    <property type="project" value="InterPro"/>
</dbReference>
<dbReference type="GO" id="GO:0016020">
    <property type="term" value="C:membrane"/>
    <property type="evidence" value="ECO:0007669"/>
    <property type="project" value="InterPro"/>
</dbReference>
<evidence type="ECO:0000256" key="5">
    <source>
        <dbReference type="ARBA" id="ARBA00022777"/>
    </source>
</evidence>
<dbReference type="EC" id="2.7.13.3" evidence="2"/>
<evidence type="ECO:0000256" key="7">
    <source>
        <dbReference type="ARBA" id="ARBA00023012"/>
    </source>
</evidence>
<dbReference type="InterPro" id="IPR005467">
    <property type="entry name" value="His_kinase_dom"/>
</dbReference>
<dbReference type="SUPFAM" id="SSF55874">
    <property type="entry name" value="ATPase domain of HSP90 chaperone/DNA topoisomerase II/histidine kinase"/>
    <property type="match status" value="1"/>
</dbReference>
<dbReference type="GO" id="GO:0046983">
    <property type="term" value="F:protein dimerization activity"/>
    <property type="evidence" value="ECO:0007669"/>
    <property type="project" value="InterPro"/>
</dbReference>
<evidence type="ECO:0000313" key="10">
    <source>
        <dbReference type="EMBL" id="OIJ21696.1"/>
    </source>
</evidence>
<comment type="catalytic activity">
    <reaction evidence="1">
        <text>ATP + protein L-histidine = ADP + protein N-phospho-L-histidine.</text>
        <dbReference type="EC" id="2.7.13.3"/>
    </reaction>
</comment>
<feature type="domain" description="Histidine kinase" evidence="9">
    <location>
        <begin position="328"/>
        <end position="489"/>
    </location>
</feature>
<evidence type="ECO:0000259" key="9">
    <source>
        <dbReference type="PROSITE" id="PS50109"/>
    </source>
</evidence>
<feature type="transmembrane region" description="Helical" evidence="8">
    <location>
        <begin position="131"/>
        <end position="151"/>
    </location>
</feature>
<keyword evidence="3" id="KW-0808">Transferase</keyword>
<evidence type="ECO:0000256" key="6">
    <source>
        <dbReference type="ARBA" id="ARBA00022840"/>
    </source>
</evidence>
<dbReference type="PROSITE" id="PS50109">
    <property type="entry name" value="HIS_KIN"/>
    <property type="match status" value="1"/>
</dbReference>
<name>A0A1S2MAW5_9BACI</name>
<dbReference type="EMBL" id="MLQS01000001">
    <property type="protein sequence ID" value="OIJ21696.1"/>
    <property type="molecule type" value="Genomic_DNA"/>
</dbReference>
<dbReference type="Gene3D" id="1.20.5.1930">
    <property type="match status" value="1"/>
</dbReference>
<feature type="transmembrane region" description="Helical" evidence="8">
    <location>
        <begin position="163"/>
        <end position="182"/>
    </location>
</feature>
<dbReference type="PANTHER" id="PTHR24421:SF60">
    <property type="entry name" value="SENSOR HISTIDINE KINASE COMP"/>
    <property type="match status" value="1"/>
</dbReference>